<dbReference type="PANTHER" id="PTHR31080">
    <property type="entry name" value="PECTINESTERASE INHIBITOR-LIKE"/>
    <property type="match status" value="1"/>
</dbReference>
<protein>
    <recommendedName>
        <fullName evidence="4">Pectinesterase inhibitor domain-containing protein</fullName>
    </recommendedName>
</protein>
<dbReference type="InterPro" id="IPR035513">
    <property type="entry name" value="Invertase/methylesterase_inhib"/>
</dbReference>
<comment type="caution">
    <text evidence="5">The sequence shown here is derived from an EMBL/GenBank/DDBJ whole genome shotgun (WGS) entry which is preliminary data.</text>
</comment>
<accession>A0AAE1N888</accession>
<evidence type="ECO:0000256" key="3">
    <source>
        <dbReference type="SAM" id="SignalP"/>
    </source>
</evidence>
<dbReference type="NCBIfam" id="TIGR01614">
    <property type="entry name" value="PME_inhib"/>
    <property type="match status" value="1"/>
</dbReference>
<name>A0AAE1N888_9FABA</name>
<evidence type="ECO:0000256" key="2">
    <source>
        <dbReference type="ARBA" id="ARBA00038471"/>
    </source>
</evidence>
<keyword evidence="6" id="KW-1185">Reference proteome</keyword>
<evidence type="ECO:0000313" key="6">
    <source>
        <dbReference type="Proteomes" id="UP001293593"/>
    </source>
</evidence>
<keyword evidence="1 3" id="KW-0732">Signal</keyword>
<feature type="domain" description="Pectinesterase inhibitor" evidence="4">
    <location>
        <begin position="43"/>
        <end position="202"/>
    </location>
</feature>
<dbReference type="SUPFAM" id="SSF101148">
    <property type="entry name" value="Plant invertase/pectin methylesterase inhibitor"/>
    <property type="match status" value="1"/>
</dbReference>
<dbReference type="CDD" id="cd15798">
    <property type="entry name" value="PMEI-like_3"/>
    <property type="match status" value="1"/>
</dbReference>
<organism evidence="5 6">
    <name type="scientific">Acacia crassicarpa</name>
    <name type="common">northern wattle</name>
    <dbReference type="NCBI Taxonomy" id="499986"/>
    <lineage>
        <taxon>Eukaryota</taxon>
        <taxon>Viridiplantae</taxon>
        <taxon>Streptophyta</taxon>
        <taxon>Embryophyta</taxon>
        <taxon>Tracheophyta</taxon>
        <taxon>Spermatophyta</taxon>
        <taxon>Magnoliopsida</taxon>
        <taxon>eudicotyledons</taxon>
        <taxon>Gunneridae</taxon>
        <taxon>Pentapetalae</taxon>
        <taxon>rosids</taxon>
        <taxon>fabids</taxon>
        <taxon>Fabales</taxon>
        <taxon>Fabaceae</taxon>
        <taxon>Caesalpinioideae</taxon>
        <taxon>mimosoid clade</taxon>
        <taxon>Acacieae</taxon>
        <taxon>Acacia</taxon>
    </lineage>
</organism>
<evidence type="ECO:0000256" key="1">
    <source>
        <dbReference type="ARBA" id="ARBA00022729"/>
    </source>
</evidence>
<evidence type="ECO:0000259" key="4">
    <source>
        <dbReference type="SMART" id="SM00856"/>
    </source>
</evidence>
<dbReference type="Proteomes" id="UP001293593">
    <property type="component" value="Unassembled WGS sequence"/>
</dbReference>
<dbReference type="AlphaFoldDB" id="A0AAE1N888"/>
<feature type="signal peptide" evidence="3">
    <location>
        <begin position="1"/>
        <end position="27"/>
    </location>
</feature>
<dbReference type="SMART" id="SM00856">
    <property type="entry name" value="PMEI"/>
    <property type="match status" value="1"/>
</dbReference>
<dbReference type="GO" id="GO:0004857">
    <property type="term" value="F:enzyme inhibitor activity"/>
    <property type="evidence" value="ECO:0007669"/>
    <property type="project" value="InterPro"/>
</dbReference>
<gene>
    <name evidence="5" type="ORF">QN277_001856</name>
</gene>
<dbReference type="InterPro" id="IPR006501">
    <property type="entry name" value="Pectinesterase_inhib_dom"/>
</dbReference>
<feature type="chain" id="PRO_5042041276" description="Pectinesterase inhibitor domain-containing protein" evidence="3">
    <location>
        <begin position="28"/>
        <end position="209"/>
    </location>
</feature>
<dbReference type="PANTHER" id="PTHR31080:SF292">
    <property type="entry name" value="PLANT INVERTASE_PECTIN METHYLESTERASE INHIBITOR"/>
    <property type="match status" value="1"/>
</dbReference>
<comment type="similarity">
    <text evidence="2">Belongs to the PMEI family.</text>
</comment>
<proteinExistence type="inferred from homology"/>
<dbReference type="Pfam" id="PF04043">
    <property type="entry name" value="PMEI"/>
    <property type="match status" value="1"/>
</dbReference>
<evidence type="ECO:0000313" key="5">
    <source>
        <dbReference type="EMBL" id="KAK4285114.1"/>
    </source>
</evidence>
<reference evidence="5" key="1">
    <citation type="submission" date="2023-10" db="EMBL/GenBank/DDBJ databases">
        <title>Chromosome-level genome of the transformable northern wattle, Acacia crassicarpa.</title>
        <authorList>
            <person name="Massaro I."/>
            <person name="Sinha N.R."/>
            <person name="Poethig S."/>
            <person name="Leichty A.R."/>
        </authorList>
    </citation>
    <scope>NUCLEOTIDE SEQUENCE</scope>
    <source>
        <strain evidence="5">Acra3RX</strain>
        <tissue evidence="5">Leaf</tissue>
    </source>
</reference>
<dbReference type="EMBL" id="JAWXYG010000001">
    <property type="protein sequence ID" value="KAK4285114.1"/>
    <property type="molecule type" value="Genomic_DNA"/>
</dbReference>
<sequence>MASHHNTLFSILLACSLIISIFNIAIASSSSPSSSVPTKTLNTYKFFIQRYCNSTTYPKNCYKFLSPYASVIKTSPLILTRASIYIALKESSKSCYALKSLSTVKGLTHNETLVLKDCVENVDNSLYRVKQSAMSVKDLNGTASGKEAFEWSNIKTYMSAAITGYTTCTDEFDEKKIRASLQEKISSRVTKAHDLVSSALSVVNKFTQY</sequence>
<dbReference type="InterPro" id="IPR051955">
    <property type="entry name" value="PME_Inhibitor"/>
</dbReference>
<dbReference type="Gene3D" id="1.20.140.40">
    <property type="entry name" value="Invertase/pectin methylesterase inhibitor family protein"/>
    <property type="match status" value="1"/>
</dbReference>